<reference evidence="5 6" key="1">
    <citation type="submission" date="2019-07" db="EMBL/GenBank/DDBJ databases">
        <title>Genomes of Cafeteria roenbergensis.</title>
        <authorList>
            <person name="Fischer M.G."/>
            <person name="Hackl T."/>
            <person name="Roman M."/>
        </authorList>
    </citation>
    <scope>NUCLEOTIDE SEQUENCE [LARGE SCALE GENOMIC DNA]</scope>
    <source>
        <strain evidence="3 6">Cflag</strain>
        <strain evidence="4 5">RCC970-E3</strain>
    </source>
</reference>
<feature type="compositionally biased region" description="Low complexity" evidence="2">
    <location>
        <begin position="295"/>
        <end position="305"/>
    </location>
</feature>
<evidence type="ECO:0000256" key="1">
    <source>
        <dbReference type="SAM" id="Coils"/>
    </source>
</evidence>
<feature type="compositionally biased region" description="Gly residues" evidence="2">
    <location>
        <begin position="255"/>
        <end position="270"/>
    </location>
</feature>
<accession>A0A5A8D3L0</accession>
<organism evidence="3 6">
    <name type="scientific">Cafeteria roenbergensis</name>
    <name type="common">Marine flagellate</name>
    <dbReference type="NCBI Taxonomy" id="33653"/>
    <lineage>
        <taxon>Eukaryota</taxon>
        <taxon>Sar</taxon>
        <taxon>Stramenopiles</taxon>
        <taxon>Bigyra</taxon>
        <taxon>Opalozoa</taxon>
        <taxon>Bicosoecida</taxon>
        <taxon>Cafeteriaceae</taxon>
        <taxon>Cafeteria</taxon>
    </lineage>
</organism>
<evidence type="ECO:0000313" key="4">
    <source>
        <dbReference type="EMBL" id="KAA0159807.1"/>
    </source>
</evidence>
<sequence length="702" mass="72405">MLSRAGRFAGAPARAAAGLARPRAVRAPAVAVRRFHAARAARSDAGAKSGATKAAAEAAEPKQKAKDKYEPTALDTVADFVFDNPGRIIGGLLAVFMGYVLRSWMDDTERGGHEEALDAERLVSGPEWRDLRALNRLTAAEFSRIVAHCLELFPEGEASPDDFLWVVDAALAELRAEQADLEAEQAADRARASAVEARRGEVAQRELERRRRLAQLRAAEAEEAAERSRAWLRAVTMGLLGGPAPGESGKQGSSLGPGGAPAAHGGGSGASFGADVYADEEEAEAVTEPWTAAAAFPGAAGSPDPAQEPSPSGGGGRSAESLRQALAAWEAALPAMPDPDMAADMAAQLRRAALPPASLRDRHVMERLLVSVATGQRRGDAGAVDGAGLPSAPQPAGILLPVMRLVRRAESLLRGTGPDQSNGAAVGVDTSAARRDTLPLPLLLTALLNLVDEGADGRMDLLLALHADTHPLLAGPAAAVALPAGYAAAQVDFRRRARSLGFAGTFRGDASDDVRSVAPETRAAVDGVEADAAAAAADAAHAADAAAAAGADAADAAPAAAAAVARASVFENAEAAAERLKLRDSPTDPAAPPRRPPVCPAVLRQRDVTSAVAALQATWQLSPVGGVQRARSWPVPEWRRRDAAASISAACAAQSIKPLPAPGTGDAALSRADAMRLVWSDDVCPWGECRHVRGPIMAAVSD</sequence>
<feature type="region of interest" description="Disordered" evidence="2">
    <location>
        <begin position="43"/>
        <end position="68"/>
    </location>
</feature>
<gene>
    <name evidence="4" type="ORF">FNF28_05661</name>
    <name evidence="3" type="ORF">FNF31_04748</name>
</gene>
<evidence type="ECO:0000313" key="6">
    <source>
        <dbReference type="Proteomes" id="UP000325113"/>
    </source>
</evidence>
<name>A0A5A8D3L0_CAFRO</name>
<feature type="compositionally biased region" description="Basic and acidic residues" evidence="2">
    <location>
        <begin position="59"/>
        <end position="68"/>
    </location>
</feature>
<dbReference type="EMBL" id="VLTM01000052">
    <property type="protein sequence ID" value="KAA0159509.1"/>
    <property type="molecule type" value="Genomic_DNA"/>
</dbReference>
<evidence type="ECO:0000313" key="5">
    <source>
        <dbReference type="Proteomes" id="UP000324907"/>
    </source>
</evidence>
<feature type="region of interest" description="Disordered" evidence="2">
    <location>
        <begin position="295"/>
        <end position="322"/>
    </location>
</feature>
<feature type="coiled-coil region" evidence="1">
    <location>
        <begin position="167"/>
        <end position="224"/>
    </location>
</feature>
<proteinExistence type="predicted"/>
<evidence type="ECO:0000256" key="2">
    <source>
        <dbReference type="SAM" id="MobiDB-lite"/>
    </source>
</evidence>
<comment type="caution">
    <text evidence="3">The sequence shown here is derived from an EMBL/GenBank/DDBJ whole genome shotgun (WGS) entry which is preliminary data.</text>
</comment>
<dbReference type="Proteomes" id="UP000325113">
    <property type="component" value="Unassembled WGS sequence"/>
</dbReference>
<dbReference type="AlphaFoldDB" id="A0A5A8D3L0"/>
<evidence type="ECO:0000313" key="3">
    <source>
        <dbReference type="EMBL" id="KAA0159509.1"/>
    </source>
</evidence>
<keyword evidence="1" id="KW-0175">Coiled coil</keyword>
<dbReference type="EMBL" id="VLTL01000120">
    <property type="protein sequence ID" value="KAA0159807.1"/>
    <property type="molecule type" value="Genomic_DNA"/>
</dbReference>
<feature type="compositionally biased region" description="Low complexity" evidence="2">
    <location>
        <begin position="43"/>
        <end position="58"/>
    </location>
</feature>
<protein>
    <submittedName>
        <fullName evidence="3">Uncharacterized protein</fullName>
    </submittedName>
</protein>
<dbReference type="Proteomes" id="UP000324907">
    <property type="component" value="Unassembled WGS sequence"/>
</dbReference>
<feature type="region of interest" description="Disordered" evidence="2">
    <location>
        <begin position="242"/>
        <end position="273"/>
    </location>
</feature>